<dbReference type="OrthoDB" id="425936at2759"/>
<evidence type="ECO:0000259" key="2">
    <source>
        <dbReference type="Pfam" id="PF22494"/>
    </source>
</evidence>
<dbReference type="InterPro" id="IPR052956">
    <property type="entry name" value="Mesenchyme-surface_protein"/>
</dbReference>
<accession>A0A8B8EAW1</accession>
<evidence type="ECO:0000313" key="3">
    <source>
        <dbReference type="Proteomes" id="UP000694844"/>
    </source>
</evidence>
<dbReference type="GeneID" id="111133578"/>
<dbReference type="AlphaFoldDB" id="A0A8B8EAW1"/>
<protein>
    <submittedName>
        <fullName evidence="4">Uncharacterized protein LOC111133578 isoform X1</fullName>
    </submittedName>
</protein>
<dbReference type="RefSeq" id="XP_022337782.1">
    <property type="nucleotide sequence ID" value="XM_022482074.1"/>
</dbReference>
<reference evidence="4" key="1">
    <citation type="submission" date="2025-08" db="UniProtKB">
        <authorList>
            <consortium name="RefSeq"/>
        </authorList>
    </citation>
    <scope>IDENTIFICATION</scope>
    <source>
        <tissue evidence="4">Whole sample</tissue>
    </source>
</reference>
<keyword evidence="3" id="KW-1185">Reference proteome</keyword>
<dbReference type="NCBIfam" id="NF038117">
    <property type="entry name" value="choice_anch_I"/>
    <property type="match status" value="1"/>
</dbReference>
<sequence>MRVKHGGQSDFELLNAREALHIKNHIIQTMMLGIIVQILLFVSVECENIHLEKISNLFVPASFTESGAPVYSLGSGSAEQLTYDPRDKIVYVVGTSKLSAIDVSNVESPRIVYNKLMGDFDPTDVEFCGDHVMVTLDNNQDRIGGRVVVFKKYNPRTGTMETVLNITVGPLPDMLKPTSDCRTVLIAIEAEAFARGGELVDPEGGIGLLKFPTGNISADNYSYKSLHFHNFNNRWNELSNSGVRFIYKGQNNTFSQDLEPEYITFSKDEKTAYVCLQENNAIAVVNLETENVTAIHGLGFKNWSNFKLDASDRDNAIHIRALPVYGMYQPDAIYIIKVNDVEYLITANEGDSKDYSKFPLNTKGFSEEIRAADADIAENSEVREWMLQNNVNNVSQLLDKSVLGRLKITKETGRLSDGTFEKLYSFGGRGFSIWRVDTMSLVYDSGSDIEDTHAQLRPDLFNAQPETDTVIKNTIDSRSDNKGPESESLTVGHIGNKALIFIGHERPGSISIYSVDGNIASPRFESVYWDIPDSNVTWTQAFNQNSIDSIDPEDLKYIAPNDSPNGRPLLLVAGSVSGTVSILEVKGIQFENSVLDANRNNKFNNSNSKRSNKRNKKKKTKNNKAKKAKQTKKTKAGKNAKASKRANKPNKGKKKKQRSRKPSKGKRVKAKSKKV</sequence>
<dbReference type="Pfam" id="PF22494">
    <property type="entry name" value="choice_anch_I"/>
    <property type="match status" value="1"/>
</dbReference>
<name>A0A8B8EAW1_CRAVI</name>
<feature type="region of interest" description="Disordered" evidence="1">
    <location>
        <begin position="598"/>
        <end position="675"/>
    </location>
</feature>
<dbReference type="SUPFAM" id="SSF75011">
    <property type="entry name" value="3-carboxy-cis,cis-mucoante lactonizing enzyme"/>
    <property type="match status" value="1"/>
</dbReference>
<dbReference type="PANTHER" id="PTHR46928">
    <property type="entry name" value="MESENCHYME-SPECIFIC CELL SURFACE GLYCOPROTEIN"/>
    <property type="match status" value="1"/>
</dbReference>
<dbReference type="PANTHER" id="PTHR46928:SF1">
    <property type="entry name" value="MESENCHYME-SPECIFIC CELL SURFACE GLYCOPROTEIN"/>
    <property type="match status" value="1"/>
</dbReference>
<evidence type="ECO:0000313" key="4">
    <source>
        <dbReference type="RefSeq" id="XP_022337782.1"/>
    </source>
</evidence>
<evidence type="ECO:0000256" key="1">
    <source>
        <dbReference type="SAM" id="MobiDB-lite"/>
    </source>
</evidence>
<feature type="compositionally biased region" description="Low complexity" evidence="1">
    <location>
        <begin position="598"/>
        <end position="609"/>
    </location>
</feature>
<dbReference type="KEGG" id="cvn:111133578"/>
<dbReference type="Proteomes" id="UP000694844">
    <property type="component" value="Chromosome 5"/>
</dbReference>
<feature type="compositionally biased region" description="Basic residues" evidence="1">
    <location>
        <begin position="610"/>
        <end position="675"/>
    </location>
</feature>
<dbReference type="InterPro" id="IPR055188">
    <property type="entry name" value="Choice_anch_I"/>
</dbReference>
<gene>
    <name evidence="4" type="primary">LOC111133578</name>
</gene>
<feature type="domain" description="Choice-of-anchor I" evidence="2">
    <location>
        <begin position="75"/>
        <end position="585"/>
    </location>
</feature>
<organism evidence="3 4">
    <name type="scientific">Crassostrea virginica</name>
    <name type="common">Eastern oyster</name>
    <dbReference type="NCBI Taxonomy" id="6565"/>
    <lineage>
        <taxon>Eukaryota</taxon>
        <taxon>Metazoa</taxon>
        <taxon>Spiralia</taxon>
        <taxon>Lophotrochozoa</taxon>
        <taxon>Mollusca</taxon>
        <taxon>Bivalvia</taxon>
        <taxon>Autobranchia</taxon>
        <taxon>Pteriomorphia</taxon>
        <taxon>Ostreida</taxon>
        <taxon>Ostreoidea</taxon>
        <taxon>Ostreidae</taxon>
        <taxon>Crassostrea</taxon>
    </lineage>
</organism>
<proteinExistence type="predicted"/>